<protein>
    <recommendedName>
        <fullName evidence="1">GTP-binding protein TrmE N-terminal domain-containing protein</fullName>
    </recommendedName>
</protein>
<proteinExistence type="predicted"/>
<name>A0A382PV39_9ZZZZ</name>
<dbReference type="AlphaFoldDB" id="A0A382PV39"/>
<feature type="non-terminal residue" evidence="2">
    <location>
        <position position="1"/>
    </location>
</feature>
<dbReference type="SUPFAM" id="SSF103025">
    <property type="entry name" value="Folate-binding domain"/>
    <property type="match status" value="1"/>
</dbReference>
<dbReference type="InterPro" id="IPR027266">
    <property type="entry name" value="TrmE/GcvT-like"/>
</dbReference>
<accession>A0A382PV39</accession>
<dbReference type="Gene3D" id="3.30.1360.120">
    <property type="entry name" value="Probable tRNA modification gtpase trme, domain 1"/>
    <property type="match status" value="1"/>
</dbReference>
<dbReference type="InterPro" id="IPR018948">
    <property type="entry name" value="GTP-bd_TrmE_N"/>
</dbReference>
<feature type="non-terminal residue" evidence="2">
    <location>
        <position position="65"/>
    </location>
</feature>
<dbReference type="Pfam" id="PF10396">
    <property type="entry name" value="TrmE_N"/>
    <property type="match status" value="1"/>
</dbReference>
<organism evidence="2">
    <name type="scientific">marine metagenome</name>
    <dbReference type="NCBI Taxonomy" id="408172"/>
    <lineage>
        <taxon>unclassified sequences</taxon>
        <taxon>metagenomes</taxon>
        <taxon>ecological metagenomes</taxon>
    </lineage>
</organism>
<reference evidence="2" key="1">
    <citation type="submission" date="2018-05" db="EMBL/GenBank/DDBJ databases">
        <authorList>
            <person name="Lanie J.A."/>
            <person name="Ng W.-L."/>
            <person name="Kazmierczak K.M."/>
            <person name="Andrzejewski T.M."/>
            <person name="Davidsen T.M."/>
            <person name="Wayne K.J."/>
            <person name="Tettelin H."/>
            <person name="Glass J.I."/>
            <person name="Rusch D."/>
            <person name="Podicherti R."/>
            <person name="Tsui H.-C.T."/>
            <person name="Winkler M.E."/>
        </authorList>
    </citation>
    <scope>NUCLEOTIDE SEQUENCE</scope>
</reference>
<evidence type="ECO:0000313" key="2">
    <source>
        <dbReference type="EMBL" id="SVC75922.1"/>
    </source>
</evidence>
<feature type="domain" description="GTP-binding protein TrmE N-terminal" evidence="1">
    <location>
        <begin position="4"/>
        <end position="65"/>
    </location>
</feature>
<evidence type="ECO:0000259" key="1">
    <source>
        <dbReference type="Pfam" id="PF10396"/>
    </source>
</evidence>
<gene>
    <name evidence="2" type="ORF">METZ01_LOCUS328776</name>
</gene>
<dbReference type="EMBL" id="UINC01109238">
    <property type="protein sequence ID" value="SVC75922.1"/>
    <property type="molecule type" value="Genomic_DNA"/>
</dbReference>
<sequence>VEDTIVAIASPPGQGAIAILRVSGSESIPIAKRIFRPKKAQENWLPRVLVLGDIVNSSDEKIDQV</sequence>